<dbReference type="InterPro" id="IPR050815">
    <property type="entry name" value="TF_fung"/>
</dbReference>
<dbReference type="Gene3D" id="4.10.240.10">
    <property type="entry name" value="Zn(2)-C6 fungal-type DNA-binding domain"/>
    <property type="match status" value="1"/>
</dbReference>
<protein>
    <recommendedName>
        <fullName evidence="6">Zn(2)-C6 fungal-type domain-containing protein</fullName>
    </recommendedName>
</protein>
<organism evidence="7 8">
    <name type="scientific">Bipolaris victoriae (strain FI3)</name>
    <name type="common">Victoria blight of oats agent</name>
    <name type="synonym">Cochliobolus victoriae</name>
    <dbReference type="NCBI Taxonomy" id="930091"/>
    <lineage>
        <taxon>Eukaryota</taxon>
        <taxon>Fungi</taxon>
        <taxon>Dikarya</taxon>
        <taxon>Ascomycota</taxon>
        <taxon>Pezizomycotina</taxon>
        <taxon>Dothideomycetes</taxon>
        <taxon>Pleosporomycetidae</taxon>
        <taxon>Pleosporales</taxon>
        <taxon>Pleosporineae</taxon>
        <taxon>Pleosporaceae</taxon>
        <taxon>Bipolaris</taxon>
    </lineage>
</organism>
<dbReference type="PANTHER" id="PTHR47338">
    <property type="entry name" value="ZN(II)2CYS6 TRANSCRIPTION FACTOR (EUROFUNG)-RELATED"/>
    <property type="match status" value="1"/>
</dbReference>
<evidence type="ECO:0000313" key="8">
    <source>
        <dbReference type="Proteomes" id="UP000054337"/>
    </source>
</evidence>
<keyword evidence="8" id="KW-1185">Reference proteome</keyword>
<dbReference type="SUPFAM" id="SSF57701">
    <property type="entry name" value="Zn2/Cys6 DNA-binding domain"/>
    <property type="match status" value="1"/>
</dbReference>
<dbReference type="OrthoDB" id="424974at2759"/>
<evidence type="ECO:0000256" key="5">
    <source>
        <dbReference type="ARBA" id="ARBA00023242"/>
    </source>
</evidence>
<gene>
    <name evidence="7" type="ORF">COCVIDRAFT_102958</name>
</gene>
<dbReference type="GO" id="GO:0005634">
    <property type="term" value="C:nucleus"/>
    <property type="evidence" value="ECO:0007669"/>
    <property type="project" value="UniProtKB-SubCell"/>
</dbReference>
<keyword evidence="4" id="KW-0804">Transcription</keyword>
<dbReference type="PROSITE" id="PS00463">
    <property type="entry name" value="ZN2_CY6_FUNGAL_1"/>
    <property type="match status" value="1"/>
</dbReference>
<keyword evidence="5" id="KW-0539">Nucleus</keyword>
<evidence type="ECO:0000256" key="4">
    <source>
        <dbReference type="ARBA" id="ARBA00023163"/>
    </source>
</evidence>
<dbReference type="PROSITE" id="PS50048">
    <property type="entry name" value="ZN2_CY6_FUNGAL_2"/>
    <property type="match status" value="1"/>
</dbReference>
<dbReference type="HOGENOM" id="CLU_015161_1_1_1"/>
<dbReference type="AlphaFoldDB" id="W7E5F1"/>
<proteinExistence type="predicted"/>
<evidence type="ECO:0000256" key="1">
    <source>
        <dbReference type="ARBA" id="ARBA00004123"/>
    </source>
</evidence>
<keyword evidence="2" id="KW-0479">Metal-binding</keyword>
<name>W7E5F1_BIPV3</name>
<dbReference type="EMBL" id="KI968749">
    <property type="protein sequence ID" value="EUN25678.1"/>
    <property type="molecule type" value="Genomic_DNA"/>
</dbReference>
<reference evidence="7 8" key="1">
    <citation type="journal article" date="2013" name="PLoS Genet.">
        <title>Comparative genome structure, secondary metabolite, and effector coding capacity across Cochliobolus pathogens.</title>
        <authorList>
            <person name="Condon B.J."/>
            <person name="Leng Y."/>
            <person name="Wu D."/>
            <person name="Bushley K.E."/>
            <person name="Ohm R.A."/>
            <person name="Otillar R."/>
            <person name="Martin J."/>
            <person name="Schackwitz W."/>
            <person name="Grimwood J."/>
            <person name="MohdZainudin N."/>
            <person name="Xue C."/>
            <person name="Wang R."/>
            <person name="Manning V.A."/>
            <person name="Dhillon B."/>
            <person name="Tu Z.J."/>
            <person name="Steffenson B.J."/>
            <person name="Salamov A."/>
            <person name="Sun H."/>
            <person name="Lowry S."/>
            <person name="LaButti K."/>
            <person name="Han J."/>
            <person name="Copeland A."/>
            <person name="Lindquist E."/>
            <person name="Barry K."/>
            <person name="Schmutz J."/>
            <person name="Baker S.E."/>
            <person name="Ciuffetti L.M."/>
            <person name="Grigoriev I.V."/>
            <person name="Zhong S."/>
            <person name="Turgeon B.G."/>
        </authorList>
    </citation>
    <scope>NUCLEOTIDE SEQUENCE [LARGE SCALE GENOMIC DNA]</scope>
    <source>
        <strain evidence="7 8">FI3</strain>
    </source>
</reference>
<dbReference type="InterPro" id="IPR001138">
    <property type="entry name" value="Zn2Cys6_DnaBD"/>
</dbReference>
<dbReference type="GO" id="GO:0008270">
    <property type="term" value="F:zinc ion binding"/>
    <property type="evidence" value="ECO:0007669"/>
    <property type="project" value="InterPro"/>
</dbReference>
<dbReference type="CDD" id="cd12148">
    <property type="entry name" value="fungal_TF_MHR"/>
    <property type="match status" value="1"/>
</dbReference>
<dbReference type="Proteomes" id="UP000054337">
    <property type="component" value="Unassembled WGS sequence"/>
</dbReference>
<evidence type="ECO:0000313" key="7">
    <source>
        <dbReference type="EMBL" id="EUN25678.1"/>
    </source>
</evidence>
<evidence type="ECO:0000256" key="2">
    <source>
        <dbReference type="ARBA" id="ARBA00022723"/>
    </source>
</evidence>
<accession>W7E5F1</accession>
<dbReference type="SMART" id="SM00066">
    <property type="entry name" value="GAL4"/>
    <property type="match status" value="1"/>
</dbReference>
<dbReference type="RefSeq" id="XP_014555252.1">
    <property type="nucleotide sequence ID" value="XM_014699766.1"/>
</dbReference>
<evidence type="ECO:0000259" key="6">
    <source>
        <dbReference type="PROSITE" id="PS50048"/>
    </source>
</evidence>
<dbReference type="GeneID" id="26248468"/>
<sequence length="521" mass="58977">MAEHQRSGRPYPYPMNKRARQACENCRRKKSKCTGERPNCSCCARLQQQCVYAPDFRTRERSRGPRDDTGDSERLNAIEDMVKKLAAVIHVQDAQLPDAVIAEGIALYFSNFCNQPCPILAHSQPFECSEDNPIPPMILYAMLALSLRSSQHPFFKNQLERKRCTDNLTTLSWGLIAKAYCNFDIDDVYFEALCLQVQVDLGDERLERARSQVAIGLRIAQARDMLGTNSLDGLGLADRARRQEIVWSLFMLDRMLLGGNTRNPSTPTAIFELPIIQSGPSHPDIHSQTCEPDTSFGSVDSGALLPPQNVASLQIQTIRIWECIIDYIAQPPLSTDVPLWRHDSPRAAILTKLLDIETRCEIAGHVLSSVGSPARVLHEPALTNYFVIWLRFQLSLSAFNCILNHPFIIHVKTTPLKHKIPLTFLQKSYEFSLIHANWVYRLLNHMEEAKLMLHDPFLGHLVAITASVHLEHTRSQYPTVAGSAKQKFNQCFHFVKRLSKEWPRMQAAVCIELVFADAHAN</sequence>
<feature type="domain" description="Zn(2)-C6 fungal-type" evidence="6">
    <location>
        <begin position="22"/>
        <end position="52"/>
    </location>
</feature>
<comment type="subcellular location">
    <subcellularLocation>
        <location evidence="1">Nucleus</location>
    </subcellularLocation>
</comment>
<dbReference type="InterPro" id="IPR036864">
    <property type="entry name" value="Zn2-C6_fun-type_DNA-bd_sf"/>
</dbReference>
<keyword evidence="3" id="KW-0805">Transcription regulation</keyword>
<dbReference type="GO" id="GO:0000981">
    <property type="term" value="F:DNA-binding transcription factor activity, RNA polymerase II-specific"/>
    <property type="evidence" value="ECO:0007669"/>
    <property type="project" value="InterPro"/>
</dbReference>
<dbReference type="CDD" id="cd00067">
    <property type="entry name" value="GAL4"/>
    <property type="match status" value="1"/>
</dbReference>
<dbReference type="PANTHER" id="PTHR47338:SF9">
    <property type="entry name" value="ZN(II)2CYS6 TRANSCRIPTION FACTOR (EUROFUNG)"/>
    <property type="match status" value="1"/>
</dbReference>
<dbReference type="Pfam" id="PF00172">
    <property type="entry name" value="Zn_clus"/>
    <property type="match status" value="1"/>
</dbReference>
<evidence type="ECO:0000256" key="3">
    <source>
        <dbReference type="ARBA" id="ARBA00023015"/>
    </source>
</evidence>